<evidence type="ECO:0000313" key="2">
    <source>
        <dbReference type="Proteomes" id="UP000326354"/>
    </source>
</evidence>
<dbReference type="AlphaFoldDB" id="A0A5S9F1L1"/>
<dbReference type="Pfam" id="PF13516">
    <property type="entry name" value="LRR_6"/>
    <property type="match status" value="1"/>
</dbReference>
<dbReference type="PANTHER" id="PTHR13318">
    <property type="entry name" value="PARTNER OF PAIRED, ISOFORM B-RELATED"/>
    <property type="match status" value="1"/>
</dbReference>
<dbReference type="PANTHER" id="PTHR13318:SF95">
    <property type="entry name" value="F-BOX PROTEIN YLR352W"/>
    <property type="match status" value="1"/>
</dbReference>
<dbReference type="RefSeq" id="WP_151966922.1">
    <property type="nucleotide sequence ID" value="NZ_AP019860.1"/>
</dbReference>
<sequence>MITINRENITQIASNTKYMACALYIEEIYDKTNCFFDNCSFRKNLEINYCSNFSFLNCNFRTIKIGYGVKDFDLSGYIEVLRLFEQSISCLKKIQFLNTLELIGSRYSSIKKEQWRNLYQLSQLKELSIKGTGIRNKDFRNLLAQIPSIESLIFKYENINNTGFSGVRSLPNLKKLMFFKSKMRSRWLKYIESLRHLEDLYLGDGVTSHGLQYLQSLPKLVKLALPRTKVDNDGLKYLRNLESLQQLNLERSMITDEGLRYLISNTEINELNLSHLAGIGDKGLKYIKHFPQLSILSLRGTKITDNALRYHIKDMHSLKRLDLSETRVSDKGLKYFEQLTHLEYVNICGTEICNIAQLQSILPHTCKIEYLDDDWKIRKVNGLAN</sequence>
<name>A0A5S9F1L1_UABAM</name>
<dbReference type="OrthoDB" id="232968at2"/>
<dbReference type="InterPro" id="IPR032675">
    <property type="entry name" value="LRR_dom_sf"/>
</dbReference>
<dbReference type="GO" id="GO:0031146">
    <property type="term" value="P:SCF-dependent proteasomal ubiquitin-dependent protein catabolic process"/>
    <property type="evidence" value="ECO:0007669"/>
    <property type="project" value="TreeGrafter"/>
</dbReference>
<protein>
    <submittedName>
        <fullName evidence="1">Adenylate cyclase</fullName>
    </submittedName>
</protein>
<dbReference type="SUPFAM" id="SSF52047">
    <property type="entry name" value="RNI-like"/>
    <property type="match status" value="1"/>
</dbReference>
<organism evidence="1 2">
    <name type="scientific">Uabimicrobium amorphum</name>
    <dbReference type="NCBI Taxonomy" id="2596890"/>
    <lineage>
        <taxon>Bacteria</taxon>
        <taxon>Pseudomonadati</taxon>
        <taxon>Planctomycetota</taxon>
        <taxon>Candidatus Uabimicrobiia</taxon>
        <taxon>Candidatus Uabimicrobiales</taxon>
        <taxon>Candidatus Uabimicrobiaceae</taxon>
        <taxon>Candidatus Uabimicrobium</taxon>
    </lineage>
</organism>
<dbReference type="EMBL" id="AP019860">
    <property type="protein sequence ID" value="BBM82686.1"/>
    <property type="molecule type" value="Genomic_DNA"/>
</dbReference>
<gene>
    <name evidence="1" type="ORF">UABAM_01029</name>
</gene>
<dbReference type="KEGG" id="uam:UABAM_01029"/>
<evidence type="ECO:0000313" key="1">
    <source>
        <dbReference type="EMBL" id="BBM82686.1"/>
    </source>
</evidence>
<dbReference type="InterPro" id="IPR001611">
    <property type="entry name" value="Leu-rich_rpt"/>
</dbReference>
<dbReference type="Gene3D" id="3.80.10.10">
    <property type="entry name" value="Ribonuclease Inhibitor"/>
    <property type="match status" value="1"/>
</dbReference>
<dbReference type="Proteomes" id="UP000326354">
    <property type="component" value="Chromosome"/>
</dbReference>
<reference evidence="1 2" key="1">
    <citation type="submission" date="2019-08" db="EMBL/GenBank/DDBJ databases">
        <title>Complete genome sequence of Candidatus Uab amorphum.</title>
        <authorList>
            <person name="Shiratori T."/>
            <person name="Suzuki S."/>
            <person name="Kakizawa Y."/>
            <person name="Ishida K."/>
        </authorList>
    </citation>
    <scope>NUCLEOTIDE SEQUENCE [LARGE SCALE GENOMIC DNA]</scope>
    <source>
        <strain evidence="1 2">SRT547</strain>
    </source>
</reference>
<accession>A0A5S9F1L1</accession>
<keyword evidence="2" id="KW-1185">Reference proteome</keyword>
<dbReference type="GO" id="GO:0019005">
    <property type="term" value="C:SCF ubiquitin ligase complex"/>
    <property type="evidence" value="ECO:0007669"/>
    <property type="project" value="TreeGrafter"/>
</dbReference>
<proteinExistence type="predicted"/>